<keyword evidence="1" id="KW-0812">Transmembrane</keyword>
<feature type="transmembrane region" description="Helical" evidence="1">
    <location>
        <begin position="20"/>
        <end position="38"/>
    </location>
</feature>
<evidence type="ECO:0000256" key="1">
    <source>
        <dbReference type="SAM" id="Phobius"/>
    </source>
</evidence>
<accession>A0A6V7V4S8</accession>
<dbReference type="AlphaFoldDB" id="A0A6V7V4S8"/>
<comment type="caution">
    <text evidence="2">The sequence shown here is derived from an EMBL/GenBank/DDBJ whole genome shotgun (WGS) entry which is preliminary data.</text>
</comment>
<protein>
    <submittedName>
        <fullName evidence="2">Uncharacterized protein</fullName>
    </submittedName>
</protein>
<dbReference type="Proteomes" id="UP000580250">
    <property type="component" value="Unassembled WGS sequence"/>
</dbReference>
<keyword evidence="1" id="KW-1133">Transmembrane helix</keyword>
<evidence type="ECO:0000313" key="2">
    <source>
        <dbReference type="EMBL" id="CAD2169977.1"/>
    </source>
</evidence>
<proteinExistence type="predicted"/>
<dbReference type="EMBL" id="CAJEWN010000161">
    <property type="protein sequence ID" value="CAD2169977.1"/>
    <property type="molecule type" value="Genomic_DNA"/>
</dbReference>
<reference evidence="2 3" key="1">
    <citation type="submission" date="2020-08" db="EMBL/GenBank/DDBJ databases">
        <authorList>
            <person name="Koutsovoulos G."/>
            <person name="Danchin GJ E."/>
        </authorList>
    </citation>
    <scope>NUCLEOTIDE SEQUENCE [LARGE SCALE GENOMIC DNA]</scope>
</reference>
<gene>
    <name evidence="2" type="ORF">MENT_LOCUS21348</name>
</gene>
<evidence type="ECO:0000313" key="3">
    <source>
        <dbReference type="Proteomes" id="UP000580250"/>
    </source>
</evidence>
<keyword evidence="1" id="KW-0472">Membrane</keyword>
<name>A0A6V7V4S8_MELEN</name>
<sequence>MLRSLISISVHKDAFLTQSSIIHPHLLSHIYINARFFLRRRWRIINNQLSKLIRKK</sequence>
<organism evidence="2 3">
    <name type="scientific">Meloidogyne enterolobii</name>
    <name type="common">Root-knot nematode worm</name>
    <name type="synonym">Meloidogyne mayaguensis</name>
    <dbReference type="NCBI Taxonomy" id="390850"/>
    <lineage>
        <taxon>Eukaryota</taxon>
        <taxon>Metazoa</taxon>
        <taxon>Ecdysozoa</taxon>
        <taxon>Nematoda</taxon>
        <taxon>Chromadorea</taxon>
        <taxon>Rhabditida</taxon>
        <taxon>Tylenchina</taxon>
        <taxon>Tylenchomorpha</taxon>
        <taxon>Tylenchoidea</taxon>
        <taxon>Meloidogynidae</taxon>
        <taxon>Meloidogyninae</taxon>
        <taxon>Meloidogyne</taxon>
    </lineage>
</organism>